<evidence type="ECO:0000313" key="3">
    <source>
        <dbReference type="Proteomes" id="UP000254869"/>
    </source>
</evidence>
<evidence type="ECO:0000256" key="1">
    <source>
        <dbReference type="SAM" id="Phobius"/>
    </source>
</evidence>
<keyword evidence="3" id="KW-1185">Reference proteome</keyword>
<keyword evidence="1" id="KW-0472">Membrane</keyword>
<name>A0A370IA57_9NOCA</name>
<proteinExistence type="predicted"/>
<reference evidence="2 3" key="1">
    <citation type="submission" date="2018-07" db="EMBL/GenBank/DDBJ databases">
        <title>Genomic Encyclopedia of Type Strains, Phase IV (KMG-IV): sequencing the most valuable type-strain genomes for metagenomic binning, comparative biology and taxonomic classification.</title>
        <authorList>
            <person name="Goeker M."/>
        </authorList>
    </citation>
    <scope>NUCLEOTIDE SEQUENCE [LARGE SCALE GENOMIC DNA]</scope>
    <source>
        <strain evidence="2 3">DSM 44290</strain>
    </source>
</reference>
<dbReference type="RefSeq" id="WP_156524971.1">
    <property type="nucleotide sequence ID" value="NZ_QQBC01000002.1"/>
</dbReference>
<dbReference type="STRING" id="1210086.GCA_001613105_07518"/>
<sequence>MGAHRGAAESQTSALVDLTLVVTTAIAYVLCRAWYGWYGFDLRARVRREEEQRTG</sequence>
<accession>A0A370IA57</accession>
<gene>
    <name evidence="2" type="ORF">DFR76_10223</name>
</gene>
<dbReference type="EMBL" id="QQBC01000002">
    <property type="protein sequence ID" value="RDI67626.1"/>
    <property type="molecule type" value="Genomic_DNA"/>
</dbReference>
<protein>
    <submittedName>
        <fullName evidence="2">Uncharacterized protein</fullName>
    </submittedName>
</protein>
<comment type="caution">
    <text evidence="2">The sequence shown here is derived from an EMBL/GenBank/DDBJ whole genome shotgun (WGS) entry which is preliminary data.</text>
</comment>
<keyword evidence="1" id="KW-0812">Transmembrane</keyword>
<organism evidence="2 3">
    <name type="scientific">Nocardia pseudobrasiliensis</name>
    <dbReference type="NCBI Taxonomy" id="45979"/>
    <lineage>
        <taxon>Bacteria</taxon>
        <taxon>Bacillati</taxon>
        <taxon>Actinomycetota</taxon>
        <taxon>Actinomycetes</taxon>
        <taxon>Mycobacteriales</taxon>
        <taxon>Nocardiaceae</taxon>
        <taxon>Nocardia</taxon>
    </lineage>
</organism>
<dbReference type="AlphaFoldDB" id="A0A370IA57"/>
<keyword evidence="1" id="KW-1133">Transmembrane helix</keyword>
<evidence type="ECO:0000313" key="2">
    <source>
        <dbReference type="EMBL" id="RDI67626.1"/>
    </source>
</evidence>
<feature type="transmembrane region" description="Helical" evidence="1">
    <location>
        <begin position="20"/>
        <end position="38"/>
    </location>
</feature>
<dbReference type="Proteomes" id="UP000254869">
    <property type="component" value="Unassembled WGS sequence"/>
</dbReference>